<dbReference type="RefSeq" id="WP_274683941.1">
    <property type="nucleotide sequence ID" value="NZ_JAKNBA010000064.1"/>
</dbReference>
<dbReference type="SUPFAM" id="SSF47413">
    <property type="entry name" value="lambda repressor-like DNA-binding domains"/>
    <property type="match status" value="1"/>
</dbReference>
<evidence type="ECO:0000313" key="2">
    <source>
        <dbReference type="EMBL" id="MDE1244146.1"/>
    </source>
</evidence>
<dbReference type="Pfam" id="PF01381">
    <property type="entry name" value="HTH_3"/>
    <property type="match status" value="1"/>
</dbReference>
<dbReference type="Proteomes" id="UP001140979">
    <property type="component" value="Unassembled WGS sequence"/>
</dbReference>
<dbReference type="EMBL" id="JAKNBA010000064">
    <property type="protein sequence ID" value="MDE1244146.1"/>
    <property type="molecule type" value="Genomic_DNA"/>
</dbReference>
<proteinExistence type="predicted"/>
<evidence type="ECO:0000313" key="3">
    <source>
        <dbReference type="Proteomes" id="UP001140979"/>
    </source>
</evidence>
<protein>
    <submittedName>
        <fullName evidence="2">Helix-turn-helix domain-containing protein</fullName>
    </submittedName>
</protein>
<gene>
    <name evidence="2" type="ORF">L9W94_18805</name>
</gene>
<dbReference type="SMART" id="SM00530">
    <property type="entry name" value="HTH_XRE"/>
    <property type="match status" value="1"/>
</dbReference>
<dbReference type="PROSITE" id="PS50943">
    <property type="entry name" value="HTH_CROC1"/>
    <property type="match status" value="1"/>
</dbReference>
<comment type="caution">
    <text evidence="2">The sequence shown here is derived from an EMBL/GenBank/DDBJ whole genome shotgun (WGS) entry which is preliminary data.</text>
</comment>
<reference evidence="2" key="1">
    <citation type="submission" date="2022-02" db="EMBL/GenBank/DDBJ databases">
        <title>Emergence and expansion in Europe of a Vibrio aestuarianus clonal complex pathogenic for oysters.</title>
        <authorList>
            <person name="Mesnil A."/>
            <person name="Travers M.-A."/>
        </authorList>
    </citation>
    <scope>NUCLEOTIDE SEQUENCE</scope>
    <source>
        <strain evidence="2">19_064_11T1</strain>
    </source>
</reference>
<organism evidence="2 3">
    <name type="scientific">Vibrio aestuarianus</name>
    <dbReference type="NCBI Taxonomy" id="28171"/>
    <lineage>
        <taxon>Bacteria</taxon>
        <taxon>Pseudomonadati</taxon>
        <taxon>Pseudomonadota</taxon>
        <taxon>Gammaproteobacteria</taxon>
        <taxon>Vibrionales</taxon>
        <taxon>Vibrionaceae</taxon>
        <taxon>Vibrio</taxon>
    </lineage>
</organism>
<dbReference type="AlphaFoldDB" id="A0A9X4EZ22"/>
<dbReference type="CDD" id="cd00093">
    <property type="entry name" value="HTH_XRE"/>
    <property type="match status" value="1"/>
</dbReference>
<dbReference type="InterPro" id="IPR001387">
    <property type="entry name" value="Cro/C1-type_HTH"/>
</dbReference>
<dbReference type="InterPro" id="IPR010982">
    <property type="entry name" value="Lambda_DNA-bd_dom_sf"/>
</dbReference>
<feature type="domain" description="HTH cro/C1-type" evidence="1">
    <location>
        <begin position="48"/>
        <end position="91"/>
    </location>
</feature>
<dbReference type="GO" id="GO:0003677">
    <property type="term" value="F:DNA binding"/>
    <property type="evidence" value="ECO:0007669"/>
    <property type="project" value="InterPro"/>
</dbReference>
<sequence>MPTIQIPKLTSYATITSLLIKQLRIFGFDFIRSGGDMEQVKAVNSYNQDEIAERLGMTKATYAKIENGDVIVNILHIGNLCSVYGITLTDFMAAVELKISQLESEGISTTHAKLPFRLDKVRWEEKLKEKTEARYNSEVKALKKNKTFAMYSDEQKLELKKKCRRAVFTEWDKKYDLGEALSIYDYEQARNSGES</sequence>
<accession>A0A9X4EZ22</accession>
<dbReference type="Gene3D" id="1.10.260.40">
    <property type="entry name" value="lambda repressor-like DNA-binding domains"/>
    <property type="match status" value="1"/>
</dbReference>
<name>A0A9X4EZ22_9VIBR</name>
<evidence type="ECO:0000259" key="1">
    <source>
        <dbReference type="PROSITE" id="PS50943"/>
    </source>
</evidence>